<evidence type="ECO:0000313" key="1">
    <source>
        <dbReference type="EMBL" id="GBP89513.1"/>
    </source>
</evidence>
<comment type="caution">
    <text evidence="1">The sequence shown here is derived from an EMBL/GenBank/DDBJ whole genome shotgun (WGS) entry which is preliminary data.</text>
</comment>
<accession>A0A4C1ZRY1</accession>
<proteinExistence type="predicted"/>
<dbReference type="AlphaFoldDB" id="A0A4C1ZRY1"/>
<organism evidence="1 2">
    <name type="scientific">Eumeta variegata</name>
    <name type="common">Bagworm moth</name>
    <name type="synonym">Eumeta japonica</name>
    <dbReference type="NCBI Taxonomy" id="151549"/>
    <lineage>
        <taxon>Eukaryota</taxon>
        <taxon>Metazoa</taxon>
        <taxon>Ecdysozoa</taxon>
        <taxon>Arthropoda</taxon>
        <taxon>Hexapoda</taxon>
        <taxon>Insecta</taxon>
        <taxon>Pterygota</taxon>
        <taxon>Neoptera</taxon>
        <taxon>Endopterygota</taxon>
        <taxon>Lepidoptera</taxon>
        <taxon>Glossata</taxon>
        <taxon>Ditrysia</taxon>
        <taxon>Tineoidea</taxon>
        <taxon>Psychidae</taxon>
        <taxon>Oiketicinae</taxon>
        <taxon>Eumeta</taxon>
    </lineage>
</organism>
<dbReference type="Proteomes" id="UP000299102">
    <property type="component" value="Unassembled WGS sequence"/>
</dbReference>
<sequence>MTTGKGQNSDSSVVKCVIFEPGRIWFDLYNGKIGRRVFKLYQIVPRAVSRKARYAGAAGESDPRCTGAEVRSTNASICDERIVGPVCIINGALNLIPMQKKTDKCNRNSLGSQTAQKENDMEDLVYLDAFQQDVLESKKKIRDHHESIDAKHFEEWYMKILPKLEQIAVVVIDNAPNHSRRLDKTPTTKLKETDI</sequence>
<evidence type="ECO:0000313" key="2">
    <source>
        <dbReference type="Proteomes" id="UP000299102"/>
    </source>
</evidence>
<gene>
    <name evidence="1" type="ORF">EVAR_67261_1</name>
</gene>
<reference evidence="1 2" key="1">
    <citation type="journal article" date="2019" name="Commun. Biol.">
        <title>The bagworm genome reveals a unique fibroin gene that provides high tensile strength.</title>
        <authorList>
            <person name="Kono N."/>
            <person name="Nakamura H."/>
            <person name="Ohtoshi R."/>
            <person name="Tomita M."/>
            <person name="Numata K."/>
            <person name="Arakawa K."/>
        </authorList>
    </citation>
    <scope>NUCLEOTIDE SEQUENCE [LARGE SCALE GENOMIC DNA]</scope>
</reference>
<protein>
    <submittedName>
        <fullName evidence="1">Uncharacterized protein</fullName>
    </submittedName>
</protein>
<dbReference type="EMBL" id="BGZK01002005">
    <property type="protein sequence ID" value="GBP89513.1"/>
    <property type="molecule type" value="Genomic_DNA"/>
</dbReference>
<name>A0A4C1ZRY1_EUMVA</name>
<keyword evidence="2" id="KW-1185">Reference proteome</keyword>